<sequence>MVLTIILFGRSRCPVTKSRKSGKVHLLWRAICAGCLRKSVPSITSRNRYATLSFPKARAYACFGLIWVKILRTETGTTAAPSVAPEKKSWQSCVRYSRGRATTCMGTPIFRMWMCWKPCKRLWSITPTIIKPTSNTI</sequence>
<organism evidence="1">
    <name type="scientific">bioreactor metagenome</name>
    <dbReference type="NCBI Taxonomy" id="1076179"/>
    <lineage>
        <taxon>unclassified sequences</taxon>
        <taxon>metagenomes</taxon>
        <taxon>ecological metagenomes</taxon>
    </lineage>
</organism>
<evidence type="ECO:0000313" key="1">
    <source>
        <dbReference type="EMBL" id="MPM19214.1"/>
    </source>
</evidence>
<gene>
    <name evidence="1" type="ORF">SDC9_65632</name>
</gene>
<dbReference type="EMBL" id="VSSQ01003134">
    <property type="protein sequence ID" value="MPM19214.1"/>
    <property type="molecule type" value="Genomic_DNA"/>
</dbReference>
<comment type="caution">
    <text evidence="1">The sequence shown here is derived from an EMBL/GenBank/DDBJ whole genome shotgun (WGS) entry which is preliminary data.</text>
</comment>
<reference evidence="1" key="1">
    <citation type="submission" date="2019-08" db="EMBL/GenBank/DDBJ databases">
        <authorList>
            <person name="Kucharzyk K."/>
            <person name="Murdoch R.W."/>
            <person name="Higgins S."/>
            <person name="Loffler F."/>
        </authorList>
    </citation>
    <scope>NUCLEOTIDE SEQUENCE</scope>
</reference>
<accession>A0A644XYW5</accession>
<protein>
    <submittedName>
        <fullName evidence="1">Uncharacterized protein</fullName>
    </submittedName>
</protein>
<dbReference type="AlphaFoldDB" id="A0A644XYW5"/>
<proteinExistence type="predicted"/>
<name>A0A644XYW5_9ZZZZ</name>